<name>A0AAW1LZ02_SAPOF</name>
<keyword evidence="6" id="KW-0442">Lipid degradation</keyword>
<organism evidence="9 10">
    <name type="scientific">Saponaria officinalis</name>
    <name type="common">Common soapwort</name>
    <name type="synonym">Lychnis saponaria</name>
    <dbReference type="NCBI Taxonomy" id="3572"/>
    <lineage>
        <taxon>Eukaryota</taxon>
        <taxon>Viridiplantae</taxon>
        <taxon>Streptophyta</taxon>
        <taxon>Embryophyta</taxon>
        <taxon>Tracheophyta</taxon>
        <taxon>Spermatophyta</taxon>
        <taxon>Magnoliopsida</taxon>
        <taxon>eudicotyledons</taxon>
        <taxon>Gunneridae</taxon>
        <taxon>Pentapetalae</taxon>
        <taxon>Caryophyllales</taxon>
        <taxon>Caryophyllaceae</taxon>
        <taxon>Caryophylleae</taxon>
        <taxon>Saponaria</taxon>
    </lineage>
</organism>
<keyword evidence="4 8" id="KW-0732">Signal</keyword>
<keyword evidence="10" id="KW-1185">Reference proteome</keyword>
<reference evidence="9" key="1">
    <citation type="submission" date="2024-03" db="EMBL/GenBank/DDBJ databases">
        <title>WGS assembly of Saponaria officinalis var. Norfolk2.</title>
        <authorList>
            <person name="Jenkins J."/>
            <person name="Shu S."/>
            <person name="Grimwood J."/>
            <person name="Barry K."/>
            <person name="Goodstein D."/>
            <person name="Schmutz J."/>
            <person name="Leebens-Mack J."/>
            <person name="Osbourn A."/>
        </authorList>
    </citation>
    <scope>NUCLEOTIDE SEQUENCE [LARGE SCALE GENOMIC DNA]</scope>
    <source>
        <strain evidence="9">JIC</strain>
    </source>
</reference>
<evidence type="ECO:0000256" key="2">
    <source>
        <dbReference type="ARBA" id="ARBA00008668"/>
    </source>
</evidence>
<dbReference type="CDD" id="cd01837">
    <property type="entry name" value="SGNH_plant_lipase_like"/>
    <property type="match status" value="1"/>
</dbReference>
<dbReference type="InterPro" id="IPR001087">
    <property type="entry name" value="GDSL"/>
</dbReference>
<dbReference type="GO" id="GO:0005576">
    <property type="term" value="C:extracellular region"/>
    <property type="evidence" value="ECO:0007669"/>
    <property type="project" value="UniProtKB-SubCell"/>
</dbReference>
<comment type="caution">
    <text evidence="9">The sequence shown here is derived from an EMBL/GenBank/DDBJ whole genome shotgun (WGS) entry which is preliminary data.</text>
</comment>
<dbReference type="EMBL" id="JBDFQZ010000003">
    <property type="protein sequence ID" value="KAK9741054.1"/>
    <property type="molecule type" value="Genomic_DNA"/>
</dbReference>
<feature type="chain" id="PRO_5043654382" evidence="8">
    <location>
        <begin position="31"/>
        <end position="373"/>
    </location>
</feature>
<feature type="signal peptide" evidence="8">
    <location>
        <begin position="1"/>
        <end position="30"/>
    </location>
</feature>
<accession>A0AAW1LZ02</accession>
<dbReference type="InterPro" id="IPR051238">
    <property type="entry name" value="GDSL_esterase/lipase"/>
</dbReference>
<dbReference type="PANTHER" id="PTHR45650:SF8">
    <property type="entry name" value="GDSL ESTERASE_LIPASE"/>
    <property type="match status" value="1"/>
</dbReference>
<dbReference type="AlphaFoldDB" id="A0AAW1LZ02"/>
<comment type="similarity">
    <text evidence="2">Belongs to the 'GDSL' lipolytic enzyme family.</text>
</comment>
<evidence type="ECO:0000256" key="1">
    <source>
        <dbReference type="ARBA" id="ARBA00004613"/>
    </source>
</evidence>
<evidence type="ECO:0000313" key="9">
    <source>
        <dbReference type="EMBL" id="KAK9741054.1"/>
    </source>
</evidence>
<dbReference type="InterPro" id="IPR036514">
    <property type="entry name" value="SGNH_hydro_sf"/>
</dbReference>
<keyword evidence="5" id="KW-0378">Hydrolase</keyword>
<dbReference type="Pfam" id="PF00657">
    <property type="entry name" value="Lipase_GDSL"/>
    <property type="match status" value="1"/>
</dbReference>
<proteinExistence type="inferred from homology"/>
<comment type="subcellular location">
    <subcellularLocation>
        <location evidence="1">Secreted</location>
    </subcellularLocation>
</comment>
<protein>
    <submittedName>
        <fullName evidence="9">Uncharacterized protein</fullName>
    </submittedName>
</protein>
<dbReference type="Gene3D" id="3.40.50.1110">
    <property type="entry name" value="SGNH hydrolase"/>
    <property type="match status" value="1"/>
</dbReference>
<dbReference type="PANTHER" id="PTHR45650">
    <property type="entry name" value="GDSL-LIKE LIPASE/ACYLHYDROLASE-RELATED"/>
    <property type="match status" value="1"/>
</dbReference>
<keyword evidence="3" id="KW-0964">Secreted</keyword>
<evidence type="ECO:0000256" key="7">
    <source>
        <dbReference type="ARBA" id="ARBA00023098"/>
    </source>
</evidence>
<evidence type="ECO:0000256" key="5">
    <source>
        <dbReference type="ARBA" id="ARBA00022801"/>
    </source>
</evidence>
<keyword evidence="7" id="KW-0443">Lipid metabolism</keyword>
<gene>
    <name evidence="9" type="ORF">RND81_03G078600</name>
</gene>
<dbReference type="GO" id="GO:0016042">
    <property type="term" value="P:lipid catabolic process"/>
    <property type="evidence" value="ECO:0007669"/>
    <property type="project" value="UniProtKB-KW"/>
</dbReference>
<sequence>MNFTSKTTITPYYYLPLLLLLRLHFTCSLAQFPGQQVESSSPVSALFIFGDSITDSGNNNYLNSIAKSNYWPYGVDFSQGPTGRFSNGKTVIDMIGERLGVPYIPAFADPTAVGSRIIAGVNYASAAAGILDDTGRHWGDRFSLSQQVVNFERTLDQLRNLVGAQNMNRYLQRSVAFMSFGSNDYINNYLLPSIYDSSLNYKPPEFANLLLNHYARQLLALYNIGLRKFFLVGMAPIGCIPNQRGGGQAPPGRCLDTVNQMLGPFNEGLRSLVAQLNANHPSAIFVYFNAYGALGDILNNPASYGFTVVDATCCGLGQVTCLPAAMPCPNRNQFVFWDAYHTTEATNAILAQRAFDGPQSDCFPINFHQLALI</sequence>
<evidence type="ECO:0000256" key="6">
    <source>
        <dbReference type="ARBA" id="ARBA00022963"/>
    </source>
</evidence>
<dbReference type="Proteomes" id="UP001443914">
    <property type="component" value="Unassembled WGS sequence"/>
</dbReference>
<dbReference type="GO" id="GO:0016788">
    <property type="term" value="F:hydrolase activity, acting on ester bonds"/>
    <property type="evidence" value="ECO:0007669"/>
    <property type="project" value="InterPro"/>
</dbReference>
<dbReference type="InterPro" id="IPR035669">
    <property type="entry name" value="SGNH_plant_lipase-like"/>
</dbReference>
<evidence type="ECO:0000256" key="8">
    <source>
        <dbReference type="SAM" id="SignalP"/>
    </source>
</evidence>
<evidence type="ECO:0000256" key="4">
    <source>
        <dbReference type="ARBA" id="ARBA00022729"/>
    </source>
</evidence>
<dbReference type="SUPFAM" id="SSF52266">
    <property type="entry name" value="SGNH hydrolase"/>
    <property type="match status" value="1"/>
</dbReference>
<evidence type="ECO:0000256" key="3">
    <source>
        <dbReference type="ARBA" id="ARBA00022525"/>
    </source>
</evidence>
<evidence type="ECO:0000313" key="10">
    <source>
        <dbReference type="Proteomes" id="UP001443914"/>
    </source>
</evidence>